<dbReference type="AlphaFoldDB" id="A0A7W9KN69"/>
<dbReference type="SUPFAM" id="SSF53474">
    <property type="entry name" value="alpha/beta-Hydrolases"/>
    <property type="match status" value="1"/>
</dbReference>
<organism evidence="1 2">
    <name type="scientific">Kutzneria kofuensis</name>
    <dbReference type="NCBI Taxonomy" id="103725"/>
    <lineage>
        <taxon>Bacteria</taxon>
        <taxon>Bacillati</taxon>
        <taxon>Actinomycetota</taxon>
        <taxon>Actinomycetes</taxon>
        <taxon>Pseudonocardiales</taxon>
        <taxon>Pseudonocardiaceae</taxon>
        <taxon>Kutzneria</taxon>
    </lineage>
</organism>
<evidence type="ECO:0000313" key="1">
    <source>
        <dbReference type="EMBL" id="MBB5895651.1"/>
    </source>
</evidence>
<dbReference type="PANTHER" id="PTHR43265">
    <property type="entry name" value="ESTERASE ESTD"/>
    <property type="match status" value="1"/>
</dbReference>
<dbReference type="PANTHER" id="PTHR43265:SF1">
    <property type="entry name" value="ESTERASE ESTD"/>
    <property type="match status" value="1"/>
</dbReference>
<keyword evidence="2" id="KW-1185">Reference proteome</keyword>
<sequence length="346" mass="36881">MSSGTGISSAAPATIPAADRQVQFVVDGTTTYGTLHVPAHRPGARLAVALLLPGSGPTDRNGDQPPGFTPATLRLIADVLGQDGVISLRFDKYFTGRTGPGRYRDDPGRIDMAAFTRQAVAAYDVMREQPETDQHALLIVGHSEGGLQALLVARAARPKPVGLALLEPQDLPALDMMDYQVAGQLDQAAAAGVITREVAERNKAAVREGITDFRARHPVVVEGLLPGVAALLRDLDNPLKSRFIHSVDAIYPPDVARRIGPGTRVMVTCGTADTQVPCWTTSPLLRALSAAHATGPGLRVLPEVDHFLHPAGTPVDDQILAESARLALHEFLRPWWNDGGGDARLR</sequence>
<dbReference type="Gene3D" id="3.40.50.1820">
    <property type="entry name" value="alpha/beta hydrolase"/>
    <property type="match status" value="1"/>
</dbReference>
<dbReference type="Proteomes" id="UP000585638">
    <property type="component" value="Unassembled WGS sequence"/>
</dbReference>
<evidence type="ECO:0008006" key="3">
    <source>
        <dbReference type="Google" id="ProtNLM"/>
    </source>
</evidence>
<name>A0A7W9KN69_9PSEU</name>
<comment type="caution">
    <text evidence="1">The sequence shown here is derived from an EMBL/GenBank/DDBJ whole genome shotgun (WGS) entry which is preliminary data.</text>
</comment>
<evidence type="ECO:0000313" key="2">
    <source>
        <dbReference type="Proteomes" id="UP000585638"/>
    </source>
</evidence>
<dbReference type="RefSeq" id="WP_312890454.1">
    <property type="nucleotide sequence ID" value="NZ_JACHIR010000001.1"/>
</dbReference>
<dbReference type="GO" id="GO:0052689">
    <property type="term" value="F:carboxylic ester hydrolase activity"/>
    <property type="evidence" value="ECO:0007669"/>
    <property type="project" value="TreeGrafter"/>
</dbReference>
<dbReference type="InterPro" id="IPR053145">
    <property type="entry name" value="AB_hydrolase_Est10"/>
</dbReference>
<dbReference type="EMBL" id="JACHIR010000001">
    <property type="protein sequence ID" value="MBB5895651.1"/>
    <property type="molecule type" value="Genomic_DNA"/>
</dbReference>
<reference evidence="1 2" key="1">
    <citation type="submission" date="2020-08" db="EMBL/GenBank/DDBJ databases">
        <title>Sequencing the genomes of 1000 actinobacteria strains.</title>
        <authorList>
            <person name="Klenk H.-P."/>
        </authorList>
    </citation>
    <scope>NUCLEOTIDE SEQUENCE [LARGE SCALE GENOMIC DNA]</scope>
    <source>
        <strain evidence="1 2">DSM 43851</strain>
    </source>
</reference>
<gene>
    <name evidence="1" type="ORF">BJ998_006847</name>
</gene>
<accession>A0A7W9KN69</accession>
<proteinExistence type="predicted"/>
<protein>
    <recommendedName>
        <fullName evidence="3">Alpha/beta hydrolase</fullName>
    </recommendedName>
</protein>
<dbReference type="InterPro" id="IPR029058">
    <property type="entry name" value="AB_hydrolase_fold"/>
</dbReference>